<dbReference type="InterPro" id="IPR020613">
    <property type="entry name" value="Thiolase_CS"/>
</dbReference>
<dbReference type="InterPro" id="IPR020617">
    <property type="entry name" value="Thiolase_C"/>
</dbReference>
<sequence length="393" mass="40418">MLTPVILSAARLPIGKFQGSLKPCTAPELGARAVRAAIERAGIDAVQVDEVVMGCVLQAGLGQNPARQAALGAGLPPAVAALTVNQVCGSGLRAVMLAAQSVQAGDAEFVVAGGMESMTNAPYVLPKAREGYRMGHGELLDAMIHDGLWCAFENWHMGCTAEVVAERYGISREAQDAFAVGSQAKAIAAQQAGAFQAEIEPVTIPQRKGEPVVFAVDEGPRADATAAMLMKLKPAFQPDGTVTAGNASTINDGAAAVVVTSAAQAERLGRQPLGRIVAQAMSGIEPKLIMMAPVEATRRVLAKAGWRVDDVDLFEFNEAFAAQAIAVTQEVGADPAKVNVNGGAIALGHPIGASGARILVTLLHALQARQAKRGVAALCLGGGNAVALAVERD</sequence>
<dbReference type="InterPro" id="IPR016039">
    <property type="entry name" value="Thiolase-like"/>
</dbReference>
<dbReference type="PROSITE" id="PS00099">
    <property type="entry name" value="THIOLASE_3"/>
    <property type="match status" value="1"/>
</dbReference>
<name>A0ABX8B5X8_9BACT</name>
<comment type="similarity">
    <text evidence="1 4">Belongs to the thiolase-like superfamily. Thiolase family.</text>
</comment>
<dbReference type="Pfam" id="PF02803">
    <property type="entry name" value="Thiolase_C"/>
    <property type="match status" value="1"/>
</dbReference>
<evidence type="ECO:0000259" key="6">
    <source>
        <dbReference type="Pfam" id="PF02803"/>
    </source>
</evidence>
<dbReference type="EMBL" id="CP072648">
    <property type="protein sequence ID" value="QUW02328.1"/>
    <property type="molecule type" value="Genomic_DNA"/>
</dbReference>
<feature type="domain" description="Thiolase C-terminal" evidence="6">
    <location>
        <begin position="271"/>
        <end position="392"/>
    </location>
</feature>
<dbReference type="Proteomes" id="UP000676506">
    <property type="component" value="Chromosome 1"/>
</dbReference>
<dbReference type="InterPro" id="IPR002155">
    <property type="entry name" value="Thiolase"/>
</dbReference>
<evidence type="ECO:0000259" key="5">
    <source>
        <dbReference type="Pfam" id="PF00108"/>
    </source>
</evidence>
<feature type="domain" description="Thiolase N-terminal" evidence="5">
    <location>
        <begin position="5"/>
        <end position="262"/>
    </location>
</feature>
<dbReference type="PROSITE" id="PS00098">
    <property type="entry name" value="THIOLASE_1"/>
    <property type="match status" value="1"/>
</dbReference>
<proteinExistence type="inferred from homology"/>
<dbReference type="PROSITE" id="PS00737">
    <property type="entry name" value="THIOLASE_2"/>
    <property type="match status" value="1"/>
</dbReference>
<dbReference type="InterPro" id="IPR020610">
    <property type="entry name" value="Thiolase_AS"/>
</dbReference>
<dbReference type="CDD" id="cd00751">
    <property type="entry name" value="thiolase"/>
    <property type="match status" value="1"/>
</dbReference>
<dbReference type="SUPFAM" id="SSF53901">
    <property type="entry name" value="Thiolase-like"/>
    <property type="match status" value="2"/>
</dbReference>
<accession>A0ABX8B5X8</accession>
<dbReference type="Pfam" id="PF00108">
    <property type="entry name" value="Thiolase_N"/>
    <property type="match status" value="1"/>
</dbReference>
<keyword evidence="2 4" id="KW-0808">Transferase</keyword>
<dbReference type="RefSeq" id="WP_211428218.1">
    <property type="nucleotide sequence ID" value="NZ_CP072648.1"/>
</dbReference>
<gene>
    <name evidence="7" type="ORF">J8C06_08160</name>
</gene>
<keyword evidence="3 4" id="KW-0012">Acyltransferase</keyword>
<dbReference type="NCBIfam" id="TIGR01930">
    <property type="entry name" value="AcCoA-C-Actrans"/>
    <property type="match status" value="1"/>
</dbReference>
<dbReference type="PANTHER" id="PTHR18919:SF107">
    <property type="entry name" value="ACETYL-COA ACETYLTRANSFERASE, CYTOSOLIC"/>
    <property type="match status" value="1"/>
</dbReference>
<keyword evidence="8" id="KW-1185">Reference proteome</keyword>
<dbReference type="PIRSF" id="PIRSF000429">
    <property type="entry name" value="Ac-CoA_Ac_transf"/>
    <property type="match status" value="1"/>
</dbReference>
<reference evidence="7 8" key="1">
    <citation type="submission" date="2021-03" db="EMBL/GenBank/DDBJ databases">
        <title>Genomic and phenotypic characterization of Chloracidobacterium isolates provides evidence for multiple species.</title>
        <authorList>
            <person name="Saini M.K."/>
            <person name="Costas A.M.G."/>
            <person name="Tank M."/>
            <person name="Bryant D.A."/>
        </authorList>
    </citation>
    <scope>NUCLEOTIDE SEQUENCE [LARGE SCALE GENOMIC DNA]</scope>
    <source>
        <strain evidence="7 8">BV2-C</strain>
    </source>
</reference>
<protein>
    <submittedName>
        <fullName evidence="7">Acetyl-CoA C-acetyltransferase</fullName>
    </submittedName>
</protein>
<dbReference type="InterPro" id="IPR020615">
    <property type="entry name" value="Thiolase_acyl_enz_int_AS"/>
</dbReference>
<evidence type="ECO:0000313" key="7">
    <source>
        <dbReference type="EMBL" id="QUW02328.1"/>
    </source>
</evidence>
<evidence type="ECO:0000256" key="4">
    <source>
        <dbReference type="RuleBase" id="RU003557"/>
    </source>
</evidence>
<dbReference type="InterPro" id="IPR020616">
    <property type="entry name" value="Thiolase_N"/>
</dbReference>
<evidence type="ECO:0000313" key="8">
    <source>
        <dbReference type="Proteomes" id="UP000676506"/>
    </source>
</evidence>
<evidence type="ECO:0000256" key="3">
    <source>
        <dbReference type="ARBA" id="ARBA00023315"/>
    </source>
</evidence>
<dbReference type="PANTHER" id="PTHR18919">
    <property type="entry name" value="ACETYL-COA C-ACYLTRANSFERASE"/>
    <property type="match status" value="1"/>
</dbReference>
<dbReference type="Gene3D" id="3.40.47.10">
    <property type="match status" value="2"/>
</dbReference>
<organism evidence="7 8">
    <name type="scientific">Chloracidobacterium validum</name>
    <dbReference type="NCBI Taxonomy" id="2821543"/>
    <lineage>
        <taxon>Bacteria</taxon>
        <taxon>Pseudomonadati</taxon>
        <taxon>Acidobacteriota</taxon>
        <taxon>Terriglobia</taxon>
        <taxon>Terriglobales</taxon>
        <taxon>Acidobacteriaceae</taxon>
        <taxon>Chloracidobacterium</taxon>
    </lineage>
</organism>
<evidence type="ECO:0000256" key="2">
    <source>
        <dbReference type="ARBA" id="ARBA00022679"/>
    </source>
</evidence>
<evidence type="ECO:0000256" key="1">
    <source>
        <dbReference type="ARBA" id="ARBA00010982"/>
    </source>
</evidence>